<dbReference type="AlphaFoldDB" id="A0A8T1DKV3"/>
<evidence type="ECO:0000313" key="2">
    <source>
        <dbReference type="EMBL" id="KAG2949896.1"/>
    </source>
</evidence>
<comment type="caution">
    <text evidence="1">The sequence shown here is derived from an EMBL/GenBank/DDBJ whole genome shotgun (WGS) entry which is preliminary data.</text>
</comment>
<dbReference type="EMBL" id="RCMV01000076">
    <property type="protein sequence ID" value="KAG3225708.1"/>
    <property type="molecule type" value="Genomic_DNA"/>
</dbReference>
<dbReference type="Proteomes" id="UP000736787">
    <property type="component" value="Unassembled WGS sequence"/>
</dbReference>
<evidence type="ECO:0000313" key="3">
    <source>
        <dbReference type="EMBL" id="KAG3225708.1"/>
    </source>
</evidence>
<gene>
    <name evidence="1" type="ORF">PC115_g2983</name>
    <name evidence="2" type="ORF">PC117_g4901</name>
    <name evidence="3" type="ORF">PC129_g3663</name>
</gene>
<reference evidence="1" key="1">
    <citation type="submission" date="2018-10" db="EMBL/GenBank/DDBJ databases">
        <title>Effector identification in a new, highly contiguous assembly of the strawberry crown rot pathogen Phytophthora cactorum.</title>
        <authorList>
            <person name="Armitage A.D."/>
            <person name="Nellist C.F."/>
            <person name="Bates H."/>
            <person name="Vickerstaff R.J."/>
            <person name="Harrison R.J."/>
        </authorList>
    </citation>
    <scope>NUCLEOTIDE SEQUENCE</scope>
    <source>
        <strain evidence="1">4032</strain>
        <strain evidence="2">4040</strain>
        <strain evidence="3">P421</strain>
    </source>
</reference>
<organism evidence="1 4">
    <name type="scientific">Phytophthora cactorum</name>
    <dbReference type="NCBI Taxonomy" id="29920"/>
    <lineage>
        <taxon>Eukaryota</taxon>
        <taxon>Sar</taxon>
        <taxon>Stramenopiles</taxon>
        <taxon>Oomycota</taxon>
        <taxon>Peronosporomycetes</taxon>
        <taxon>Peronosporales</taxon>
        <taxon>Peronosporaceae</taxon>
        <taxon>Phytophthora</taxon>
    </lineage>
</organism>
<name>A0A8T1DKV3_9STRA</name>
<sequence>MLTPDKLSSSFLFLRSLRSSVTPTPFSGASVRPIPGARPLTLRPRVLQVPNKKNNIPGFSDSDSSFVGFVRSCTSAERQYLVISMIGLCCWKSKQHRSLQAGRRRASCSSNA</sequence>
<dbReference type="EMBL" id="RCMI01000047">
    <property type="protein sequence ID" value="KAG2939632.1"/>
    <property type="molecule type" value="Genomic_DNA"/>
</dbReference>
<proteinExistence type="predicted"/>
<dbReference type="EMBL" id="RCMK01000082">
    <property type="protein sequence ID" value="KAG2949896.1"/>
    <property type="molecule type" value="Genomic_DNA"/>
</dbReference>
<evidence type="ECO:0000313" key="1">
    <source>
        <dbReference type="EMBL" id="KAG2939632.1"/>
    </source>
</evidence>
<dbReference type="Proteomes" id="UP000760860">
    <property type="component" value="Unassembled WGS sequence"/>
</dbReference>
<dbReference type="Proteomes" id="UP000774804">
    <property type="component" value="Unassembled WGS sequence"/>
</dbReference>
<accession>A0A8T1DKV3</accession>
<protein>
    <submittedName>
        <fullName evidence="1">Uncharacterized protein</fullName>
    </submittedName>
</protein>
<evidence type="ECO:0000313" key="4">
    <source>
        <dbReference type="Proteomes" id="UP000774804"/>
    </source>
</evidence>